<dbReference type="PANTHER" id="PTHR12396:SF46">
    <property type="entry name" value="METHYL-CPG-BINDING DOMAIN-CONTAINING PROTEIN 6"/>
    <property type="match status" value="1"/>
</dbReference>
<gene>
    <name evidence="8" type="ORF">CCAM_LOCUS44492</name>
</gene>
<organism evidence="8 9">
    <name type="scientific">Cuscuta campestris</name>
    <dbReference type="NCBI Taxonomy" id="132261"/>
    <lineage>
        <taxon>Eukaryota</taxon>
        <taxon>Viridiplantae</taxon>
        <taxon>Streptophyta</taxon>
        <taxon>Embryophyta</taxon>
        <taxon>Tracheophyta</taxon>
        <taxon>Spermatophyta</taxon>
        <taxon>Magnoliopsida</taxon>
        <taxon>eudicotyledons</taxon>
        <taxon>Gunneridae</taxon>
        <taxon>Pentapetalae</taxon>
        <taxon>asterids</taxon>
        <taxon>lamiids</taxon>
        <taxon>Solanales</taxon>
        <taxon>Convolvulaceae</taxon>
        <taxon>Cuscuteae</taxon>
        <taxon>Cuscuta</taxon>
        <taxon>Cuscuta subgen. Grammica</taxon>
        <taxon>Cuscuta sect. Cleistogrammica</taxon>
    </lineage>
</organism>
<dbReference type="Proteomes" id="UP000595140">
    <property type="component" value="Unassembled WGS sequence"/>
</dbReference>
<dbReference type="PANTHER" id="PTHR12396">
    <property type="entry name" value="METHYL-CPG BINDING PROTEIN, MBD"/>
    <property type="match status" value="1"/>
</dbReference>
<dbReference type="Gene3D" id="3.30.890.10">
    <property type="entry name" value="Methyl-cpg-binding Protein 2, Chain A"/>
    <property type="match status" value="1"/>
</dbReference>
<feature type="domain" description="MBD" evidence="7">
    <location>
        <begin position="98"/>
        <end position="172"/>
    </location>
</feature>
<comment type="subcellular location">
    <subcellularLocation>
        <location evidence="1">Nucleus</location>
    </subcellularLocation>
</comment>
<sequence length="247" mass="27743">MYGHISLIPPWKLMDPSLETQEGKPRPTRKKAGLNPDDFMPPPDPLLQSDAYIEVDTDAVPLRTQVAPPESEPGMTADTVTDQAADSSQRRARRKQVSEESVERPSWLPENWKMDVRVRNSGATAGTVDRYYIDPVSGKRFRSSKEVLHYLETGSKRKPSESPGANPKQQKKSSSSTKETKPTPFYFDFENPPQNVSWVHTSTPGDNWAPHSIHGIVPECIQTEWSTVFSSVTKEMGQNHTPPKDMK</sequence>
<dbReference type="EMBL" id="OOIL02006840">
    <property type="protein sequence ID" value="VFR02717.1"/>
    <property type="molecule type" value="Genomic_DNA"/>
</dbReference>
<feature type="region of interest" description="Disordered" evidence="6">
    <location>
        <begin position="1"/>
        <end position="46"/>
    </location>
</feature>
<keyword evidence="2" id="KW-0805">Transcription regulation</keyword>
<evidence type="ECO:0000256" key="6">
    <source>
        <dbReference type="SAM" id="MobiDB-lite"/>
    </source>
</evidence>
<protein>
    <recommendedName>
        <fullName evidence="7">MBD domain-containing protein</fullName>
    </recommendedName>
</protein>
<evidence type="ECO:0000256" key="5">
    <source>
        <dbReference type="ARBA" id="ARBA00023242"/>
    </source>
</evidence>
<proteinExistence type="predicted"/>
<feature type="region of interest" description="Disordered" evidence="6">
    <location>
        <begin position="152"/>
        <end position="186"/>
    </location>
</feature>
<dbReference type="Pfam" id="PF01429">
    <property type="entry name" value="MBD"/>
    <property type="match status" value="1"/>
</dbReference>
<evidence type="ECO:0000313" key="9">
    <source>
        <dbReference type="Proteomes" id="UP000595140"/>
    </source>
</evidence>
<dbReference type="InterPro" id="IPR001739">
    <property type="entry name" value="Methyl_CpG_DNA-bd"/>
</dbReference>
<evidence type="ECO:0000313" key="8">
    <source>
        <dbReference type="EMBL" id="VFR02717.1"/>
    </source>
</evidence>
<keyword evidence="4" id="KW-0804">Transcription</keyword>
<keyword evidence="5" id="KW-0539">Nucleus</keyword>
<evidence type="ECO:0000256" key="2">
    <source>
        <dbReference type="ARBA" id="ARBA00023015"/>
    </source>
</evidence>
<evidence type="ECO:0000259" key="7">
    <source>
        <dbReference type="PROSITE" id="PS50982"/>
    </source>
</evidence>
<evidence type="ECO:0000256" key="3">
    <source>
        <dbReference type="ARBA" id="ARBA00023125"/>
    </source>
</evidence>
<dbReference type="SUPFAM" id="SSF54171">
    <property type="entry name" value="DNA-binding domain"/>
    <property type="match status" value="1"/>
</dbReference>
<name>A0A484NRQ6_9ASTE</name>
<reference evidence="8 9" key="1">
    <citation type="submission" date="2018-04" db="EMBL/GenBank/DDBJ databases">
        <authorList>
            <person name="Vogel A."/>
        </authorList>
    </citation>
    <scope>NUCLEOTIDE SEQUENCE [LARGE SCALE GENOMIC DNA]</scope>
</reference>
<dbReference type="GO" id="GO:0005634">
    <property type="term" value="C:nucleus"/>
    <property type="evidence" value="ECO:0007669"/>
    <property type="project" value="UniProtKB-SubCell"/>
</dbReference>
<dbReference type="InterPro" id="IPR016177">
    <property type="entry name" value="DNA-bd_dom_sf"/>
</dbReference>
<dbReference type="GO" id="GO:0003677">
    <property type="term" value="F:DNA binding"/>
    <property type="evidence" value="ECO:0007669"/>
    <property type="project" value="UniProtKB-KW"/>
</dbReference>
<accession>A0A484NRQ6</accession>
<feature type="region of interest" description="Disordered" evidence="6">
    <location>
        <begin position="65"/>
        <end position="111"/>
    </location>
</feature>
<evidence type="ECO:0000256" key="1">
    <source>
        <dbReference type="ARBA" id="ARBA00004123"/>
    </source>
</evidence>
<keyword evidence="9" id="KW-1185">Reference proteome</keyword>
<dbReference type="PROSITE" id="PS50982">
    <property type="entry name" value="MBD"/>
    <property type="match status" value="1"/>
</dbReference>
<dbReference type="AlphaFoldDB" id="A0A484NRQ6"/>
<keyword evidence="3" id="KW-0238">DNA-binding</keyword>
<dbReference type="CDD" id="cd00122">
    <property type="entry name" value="MBD"/>
    <property type="match status" value="1"/>
</dbReference>
<evidence type="ECO:0000256" key="4">
    <source>
        <dbReference type="ARBA" id="ARBA00023163"/>
    </source>
</evidence>
<dbReference type="OrthoDB" id="1294324at2759"/>